<dbReference type="InterPro" id="IPR036188">
    <property type="entry name" value="FAD/NAD-bd_sf"/>
</dbReference>
<gene>
    <name evidence="2" type="ORF">D0435_10595</name>
</gene>
<dbReference type="Gene3D" id="1.20.1440.230">
    <property type="entry name" value="NADH-ubiquinone oxidoreductase 51kDa subunit, iron-sulphur binding domain"/>
    <property type="match status" value="1"/>
</dbReference>
<organism evidence="2 3">
    <name type="scientific">Anaerotruncus colihominis</name>
    <dbReference type="NCBI Taxonomy" id="169435"/>
    <lineage>
        <taxon>Bacteria</taxon>
        <taxon>Bacillati</taxon>
        <taxon>Bacillota</taxon>
        <taxon>Clostridia</taxon>
        <taxon>Eubacteriales</taxon>
        <taxon>Oscillospiraceae</taxon>
        <taxon>Anaerotruncus</taxon>
    </lineage>
</organism>
<proteinExistence type="predicted"/>
<evidence type="ECO:0000313" key="2">
    <source>
        <dbReference type="EMBL" id="NBH62100.1"/>
    </source>
</evidence>
<dbReference type="Pfam" id="PF07992">
    <property type="entry name" value="Pyr_redox_2"/>
    <property type="match status" value="1"/>
</dbReference>
<dbReference type="InterPro" id="IPR028261">
    <property type="entry name" value="DPD_II"/>
</dbReference>
<dbReference type="PANTHER" id="PTHR42783">
    <property type="entry name" value="GLUTAMATE SYNTHASE [NADPH] SMALL CHAIN"/>
    <property type="match status" value="1"/>
</dbReference>
<dbReference type="InterPro" id="IPR037207">
    <property type="entry name" value="Nuop51_4Fe4S-bd_sf"/>
</dbReference>
<name>A0A845QIZ6_9FIRM</name>
<dbReference type="InterPro" id="IPR023753">
    <property type="entry name" value="FAD/NAD-binding_dom"/>
</dbReference>
<dbReference type="GO" id="GO:0016491">
    <property type="term" value="F:oxidoreductase activity"/>
    <property type="evidence" value="ECO:0007669"/>
    <property type="project" value="InterPro"/>
</dbReference>
<dbReference type="PANTHER" id="PTHR42783:SF3">
    <property type="entry name" value="GLUTAMATE SYNTHASE [NADPH] SMALL CHAIN-RELATED"/>
    <property type="match status" value="1"/>
</dbReference>
<dbReference type="PRINTS" id="PR00419">
    <property type="entry name" value="ADXRDTASE"/>
</dbReference>
<keyword evidence="3" id="KW-1185">Reference proteome</keyword>
<dbReference type="RefSeq" id="WP_160202387.1">
    <property type="nucleotide sequence ID" value="NZ_QXWK01000019.1"/>
</dbReference>
<dbReference type="Gene3D" id="1.10.1060.10">
    <property type="entry name" value="Alpha-helical ferredoxin"/>
    <property type="match status" value="1"/>
</dbReference>
<dbReference type="SUPFAM" id="SSF46548">
    <property type="entry name" value="alpha-helical ferredoxin"/>
    <property type="match status" value="2"/>
</dbReference>
<dbReference type="GO" id="GO:0051539">
    <property type="term" value="F:4 iron, 4 sulfur cluster binding"/>
    <property type="evidence" value="ECO:0007669"/>
    <property type="project" value="InterPro"/>
</dbReference>
<protein>
    <submittedName>
        <fullName evidence="2">FAD-dependent oxidoreductase</fullName>
    </submittedName>
</protein>
<dbReference type="Proteomes" id="UP000446866">
    <property type="component" value="Unassembled WGS sequence"/>
</dbReference>
<dbReference type="Pfam" id="PF10589">
    <property type="entry name" value="NADH_4Fe-4S"/>
    <property type="match status" value="1"/>
</dbReference>
<evidence type="ECO:0000259" key="1">
    <source>
        <dbReference type="SMART" id="SM00928"/>
    </source>
</evidence>
<dbReference type="InterPro" id="IPR019575">
    <property type="entry name" value="Nuop51_4Fe4S-bd"/>
</dbReference>
<dbReference type="SUPFAM" id="SSF140490">
    <property type="entry name" value="Nqo1C-terminal domain-like"/>
    <property type="match status" value="1"/>
</dbReference>
<dbReference type="NCBIfam" id="NF009410">
    <property type="entry name" value="PRK12771.1"/>
    <property type="match status" value="1"/>
</dbReference>
<dbReference type="Gene3D" id="3.50.50.60">
    <property type="entry name" value="FAD/NAD(P)-binding domain"/>
    <property type="match status" value="2"/>
</dbReference>
<accession>A0A845QIZ6</accession>
<dbReference type="SUPFAM" id="SSF51971">
    <property type="entry name" value="Nucleotide-binding domain"/>
    <property type="match status" value="1"/>
</dbReference>
<dbReference type="Pfam" id="PF14691">
    <property type="entry name" value="Fer4_20"/>
    <property type="match status" value="1"/>
</dbReference>
<reference evidence="2 3" key="1">
    <citation type="submission" date="2018-08" db="EMBL/GenBank/DDBJ databases">
        <title>Murine metabolic-syndrome-specific gut microbial biobank.</title>
        <authorList>
            <person name="Liu C."/>
        </authorList>
    </citation>
    <scope>NUCLEOTIDE SEQUENCE [LARGE SCALE GENOMIC DNA]</scope>
    <source>
        <strain evidence="2 3">28</strain>
    </source>
</reference>
<dbReference type="SMART" id="SM00928">
    <property type="entry name" value="NADH_4Fe-4S"/>
    <property type="match status" value="1"/>
</dbReference>
<dbReference type="EMBL" id="QXWK01000019">
    <property type="protein sequence ID" value="NBH62100.1"/>
    <property type="molecule type" value="Genomic_DNA"/>
</dbReference>
<dbReference type="AlphaFoldDB" id="A0A845QIZ6"/>
<evidence type="ECO:0000313" key="3">
    <source>
        <dbReference type="Proteomes" id="UP000446866"/>
    </source>
</evidence>
<feature type="domain" description="NADH-ubiquinone oxidoreductase 51kDa subunit iron-sulphur binding" evidence="1">
    <location>
        <begin position="37"/>
        <end position="81"/>
    </location>
</feature>
<dbReference type="InterPro" id="IPR009051">
    <property type="entry name" value="Helical_ferredxn"/>
</dbReference>
<comment type="caution">
    <text evidence="2">The sequence shown here is derived from an EMBL/GenBank/DDBJ whole genome shotgun (WGS) entry which is preliminary data.</text>
</comment>
<sequence length="617" mass="67037">MDRLYVKSKDRAQRAVEGLYKDLERRIAASPAGQCPVDMAAAFLKLCHAQSCGKCVPCRTGLGQLQNMLEDILSMDTNLDLSILDTLERTAKAIKVSADCAIGFEAASMVLRGLEGFREDYESHILNHACADNVINHRESVPCRGACPAGVDVPGYTALVHAGRYDDAVRLIRKDNPFPTVCALICEHPCEDKCRRNIIDAPINIRGLKRFAVDNCSKSVPVPEKMDHTGKKIAVVGGGPSGLSAAYFLSIMGHDVTVFEKRAQLGGMLRYGIPSYRLPRERLQWDIDAIASTGVEFRTDSDVESEEAIREIKENYDAMYLSIGSHNHKNLGIPGEYAKGVVPAVEMLRGIGDDAMPDFNGKSVIIVGGGNVAMDVARTAKRLGASEVCIVYRRRRDDMTALPDEIGGAVAEGCQLMELMAPSEIIVDKNGNVKGLYVQPQIAGEADKSGRPRPVAADLPRVKMRCDIVISAIGQATDFTFFEQYGVPVFRGNIKTEKSSVVDKVQGIYAGGDCVTGPSTVINAVAAGKVAAANIDNYLGYNHEITVDIDIPVPPVQDQKARGRIELKERYASERGGDFGAVELPMTREESLAESSRCLRCDACGFGSFRGGRIEKW</sequence>